<evidence type="ECO:0000313" key="4">
    <source>
        <dbReference type="Proteomes" id="UP000238206"/>
    </source>
</evidence>
<proteinExistence type="predicted"/>
<keyword evidence="2" id="KW-0732">Signal</keyword>
<reference evidence="3 4" key="1">
    <citation type="submission" date="2018-02" db="EMBL/GenBank/DDBJ databases">
        <title>Draft genome sequencing of Burkholderia cepacia Y14-15.</title>
        <authorList>
            <person name="Zheng B.-X."/>
        </authorList>
    </citation>
    <scope>NUCLEOTIDE SEQUENCE [LARGE SCALE GENOMIC DNA]</scope>
    <source>
        <strain evidence="3 4">Y14-15</strain>
    </source>
</reference>
<feature type="signal peptide" evidence="2">
    <location>
        <begin position="1"/>
        <end position="30"/>
    </location>
</feature>
<dbReference type="RefSeq" id="WP_105392233.1">
    <property type="nucleotide sequence ID" value="NZ_PUIQ01000033.1"/>
</dbReference>
<dbReference type="EMBL" id="PUIQ01000033">
    <property type="protein sequence ID" value="PQP15082.1"/>
    <property type="molecule type" value="Genomic_DNA"/>
</dbReference>
<feature type="region of interest" description="Disordered" evidence="1">
    <location>
        <begin position="265"/>
        <end position="284"/>
    </location>
</feature>
<evidence type="ECO:0000256" key="1">
    <source>
        <dbReference type="SAM" id="MobiDB-lite"/>
    </source>
</evidence>
<gene>
    <name evidence="3" type="ORF">C5615_24160</name>
</gene>
<name>A0A2S8IL10_BURCE</name>
<evidence type="ECO:0000313" key="3">
    <source>
        <dbReference type="EMBL" id="PQP15082.1"/>
    </source>
</evidence>
<comment type="caution">
    <text evidence="3">The sequence shown here is derived from an EMBL/GenBank/DDBJ whole genome shotgun (WGS) entry which is preliminary data.</text>
</comment>
<protein>
    <recommendedName>
        <fullName evidence="5">DUF3304 domain-containing protein</fullName>
    </recommendedName>
</protein>
<dbReference type="AlphaFoldDB" id="A0A2S8IL10"/>
<dbReference type="PROSITE" id="PS51257">
    <property type="entry name" value="PROKAR_LIPOPROTEIN"/>
    <property type="match status" value="1"/>
</dbReference>
<evidence type="ECO:0008006" key="5">
    <source>
        <dbReference type="Google" id="ProtNLM"/>
    </source>
</evidence>
<evidence type="ECO:0000256" key="2">
    <source>
        <dbReference type="SAM" id="SignalP"/>
    </source>
</evidence>
<organism evidence="3 4">
    <name type="scientific">Burkholderia cepacia</name>
    <name type="common">Pseudomonas cepacia</name>
    <dbReference type="NCBI Taxonomy" id="292"/>
    <lineage>
        <taxon>Bacteria</taxon>
        <taxon>Pseudomonadati</taxon>
        <taxon>Pseudomonadota</taxon>
        <taxon>Betaproteobacteria</taxon>
        <taxon>Burkholderiales</taxon>
        <taxon>Burkholderiaceae</taxon>
        <taxon>Burkholderia</taxon>
        <taxon>Burkholderia cepacia complex</taxon>
    </lineage>
</organism>
<accession>A0A2S8IL10</accession>
<sequence>MSGNCWRRAVAWRRSVLAVGLVAVALSACGKSEPVYSGISVMGRNYLPYNMSGFTVVDAFGNKASGGGDDPPGAGGGSVKCCYKLKGTEFVVKWNYYDVDQWHKGDKQMFHGETKVSMPQSQLPDDVGSRILEVHFFPDRHVEFQLSGKILDDSRLPIVDVVRWMKQYQAQLDKRYDEREDQQFRRIARIAASAWLKYRLTDRADLEQYTYFGLLVNSRFDAHPEVQRSLQTVAGQPGVFAKAMQSLPKNVLSTLTNDGFEPVTVPRIPDGLLPPPRTEERQHG</sequence>
<dbReference type="Proteomes" id="UP000238206">
    <property type="component" value="Unassembled WGS sequence"/>
</dbReference>
<feature type="chain" id="PRO_5015578309" description="DUF3304 domain-containing protein" evidence="2">
    <location>
        <begin position="31"/>
        <end position="284"/>
    </location>
</feature>